<dbReference type="PANTHER" id="PTHR46300">
    <property type="entry name" value="P450, PUTATIVE (EUROFUNG)-RELATED-RELATED"/>
    <property type="match status" value="1"/>
</dbReference>
<dbReference type="GO" id="GO:0005506">
    <property type="term" value="F:iron ion binding"/>
    <property type="evidence" value="ECO:0007669"/>
    <property type="project" value="InterPro"/>
</dbReference>
<evidence type="ECO:0000256" key="2">
    <source>
        <dbReference type="ARBA" id="ARBA00005179"/>
    </source>
</evidence>
<feature type="binding site" description="axial binding residue" evidence="9">
    <location>
        <position position="451"/>
    </location>
    <ligand>
        <name>heme</name>
        <dbReference type="ChEBI" id="CHEBI:30413"/>
    </ligand>
    <ligandPart>
        <name>Fe</name>
        <dbReference type="ChEBI" id="CHEBI:18248"/>
    </ligandPart>
</feature>
<evidence type="ECO:0000313" key="12">
    <source>
        <dbReference type="EMBL" id="KAF9480947.1"/>
    </source>
</evidence>
<comment type="pathway">
    <text evidence="2">Secondary metabolite biosynthesis.</text>
</comment>
<dbReference type="Pfam" id="PF00067">
    <property type="entry name" value="p450"/>
    <property type="match status" value="1"/>
</dbReference>
<dbReference type="CDD" id="cd11065">
    <property type="entry name" value="CYP64-like"/>
    <property type="match status" value="1"/>
</dbReference>
<keyword evidence="13" id="KW-1185">Reference proteome</keyword>
<dbReference type="Proteomes" id="UP000807469">
    <property type="component" value="Unassembled WGS sequence"/>
</dbReference>
<evidence type="ECO:0000313" key="13">
    <source>
        <dbReference type="Proteomes" id="UP000807469"/>
    </source>
</evidence>
<name>A0A9P5Z4I4_9AGAR</name>
<gene>
    <name evidence="12" type="ORF">BDN70DRAFT_856003</name>
</gene>
<dbReference type="InterPro" id="IPR017972">
    <property type="entry name" value="Cyt_P450_CS"/>
</dbReference>
<dbReference type="OrthoDB" id="2789670at2759"/>
<dbReference type="PROSITE" id="PS00086">
    <property type="entry name" value="CYTOCHROME_P450"/>
    <property type="match status" value="1"/>
</dbReference>
<keyword evidence="11" id="KW-0472">Membrane</keyword>
<evidence type="ECO:0000256" key="4">
    <source>
        <dbReference type="ARBA" id="ARBA00022617"/>
    </source>
</evidence>
<dbReference type="PANTHER" id="PTHR46300:SF7">
    <property type="entry name" value="P450, PUTATIVE (EUROFUNG)-RELATED"/>
    <property type="match status" value="1"/>
</dbReference>
<keyword evidence="4 9" id="KW-0349">Heme</keyword>
<evidence type="ECO:0000256" key="6">
    <source>
        <dbReference type="ARBA" id="ARBA00023002"/>
    </source>
</evidence>
<keyword evidence="5 9" id="KW-0479">Metal-binding</keyword>
<dbReference type="SUPFAM" id="SSF48264">
    <property type="entry name" value="Cytochrome P450"/>
    <property type="match status" value="1"/>
</dbReference>
<dbReference type="InterPro" id="IPR036396">
    <property type="entry name" value="Cyt_P450_sf"/>
</dbReference>
<evidence type="ECO:0000256" key="3">
    <source>
        <dbReference type="ARBA" id="ARBA00010617"/>
    </source>
</evidence>
<evidence type="ECO:0000256" key="10">
    <source>
        <dbReference type="RuleBase" id="RU000461"/>
    </source>
</evidence>
<keyword evidence="11" id="KW-1133">Transmembrane helix</keyword>
<keyword evidence="6 10" id="KW-0560">Oxidoreductase</keyword>
<evidence type="ECO:0000256" key="9">
    <source>
        <dbReference type="PIRSR" id="PIRSR602401-1"/>
    </source>
</evidence>
<evidence type="ECO:0000256" key="8">
    <source>
        <dbReference type="ARBA" id="ARBA00023033"/>
    </source>
</evidence>
<dbReference type="PRINTS" id="PR00385">
    <property type="entry name" value="P450"/>
</dbReference>
<sequence>MSSHLFPSAVHTMMIPLTALNWTHLYAIGAIVFLFFWTAQRPARRKLPYPPGPPAKDWISGNARELLADKLHFTFINWGKIYGPIFHLKSFNTHILVINSFEDAVEIMEKRSNNYSDRPYIPMIDLVGWTFNSAFKPYGPTWQAHRRALHQTFNQKASVKYRPLQIDKMNDMLHGFLETPEDFMAHIKTVASAVIMSAMYGYDVSPKDDYFTNLAEEGMSAMSRSYNPGASIVNVLPILRHLPTWFPGAEFHRVAKVALATVTQMQEIPYKFVRDSMAAGTASPSFVADNIEGCKTEADHKLLKEVAATGYGAPNPKTAASITTFIYAMALRPDVQKRAQEEIDRVIGQDRLANFDDEASLPYIRAICQEVLRWRPVLPLCVFHASVAEDVYKGYYIPKGIVHTDLRAQAMTRDPDRYDNPEDFNPDRYMTADKLSKDDITYTFGFGRRICPGMHLASASLWLAVVTTLSAFDIRPPKDAGASGNEIPLEDIEYTGGLLSHASPFKCSITPRSDRTRELILDLKN</sequence>
<feature type="transmembrane region" description="Helical" evidence="11">
    <location>
        <begin position="20"/>
        <end position="39"/>
    </location>
</feature>
<keyword evidence="7 9" id="KW-0408">Iron</keyword>
<keyword evidence="11" id="KW-0812">Transmembrane</keyword>
<dbReference type="AlphaFoldDB" id="A0A9P5Z4I4"/>
<proteinExistence type="inferred from homology"/>
<protein>
    <submittedName>
        <fullName evidence="12">Cytochrome P450</fullName>
    </submittedName>
</protein>
<dbReference type="EMBL" id="MU155186">
    <property type="protein sequence ID" value="KAF9480947.1"/>
    <property type="molecule type" value="Genomic_DNA"/>
</dbReference>
<dbReference type="PRINTS" id="PR00463">
    <property type="entry name" value="EP450I"/>
</dbReference>
<evidence type="ECO:0000256" key="11">
    <source>
        <dbReference type="SAM" id="Phobius"/>
    </source>
</evidence>
<dbReference type="InterPro" id="IPR001128">
    <property type="entry name" value="Cyt_P450"/>
</dbReference>
<dbReference type="Gene3D" id="1.10.630.10">
    <property type="entry name" value="Cytochrome P450"/>
    <property type="match status" value="1"/>
</dbReference>
<dbReference type="GO" id="GO:0004497">
    <property type="term" value="F:monooxygenase activity"/>
    <property type="evidence" value="ECO:0007669"/>
    <property type="project" value="UniProtKB-KW"/>
</dbReference>
<dbReference type="GO" id="GO:0016705">
    <property type="term" value="F:oxidoreductase activity, acting on paired donors, with incorporation or reduction of molecular oxygen"/>
    <property type="evidence" value="ECO:0007669"/>
    <property type="project" value="InterPro"/>
</dbReference>
<accession>A0A9P5Z4I4</accession>
<evidence type="ECO:0000256" key="7">
    <source>
        <dbReference type="ARBA" id="ARBA00023004"/>
    </source>
</evidence>
<keyword evidence="8 10" id="KW-0503">Monooxygenase</keyword>
<dbReference type="GO" id="GO:0020037">
    <property type="term" value="F:heme binding"/>
    <property type="evidence" value="ECO:0007669"/>
    <property type="project" value="InterPro"/>
</dbReference>
<comment type="similarity">
    <text evidence="3 10">Belongs to the cytochrome P450 family.</text>
</comment>
<reference evidence="12" key="1">
    <citation type="submission" date="2020-11" db="EMBL/GenBank/DDBJ databases">
        <authorList>
            <consortium name="DOE Joint Genome Institute"/>
            <person name="Ahrendt S."/>
            <person name="Riley R."/>
            <person name="Andreopoulos W."/>
            <person name="Labutti K."/>
            <person name="Pangilinan J."/>
            <person name="Ruiz-Duenas F.J."/>
            <person name="Barrasa J.M."/>
            <person name="Sanchez-Garcia M."/>
            <person name="Camarero S."/>
            <person name="Miyauchi S."/>
            <person name="Serrano A."/>
            <person name="Linde D."/>
            <person name="Babiker R."/>
            <person name="Drula E."/>
            <person name="Ayuso-Fernandez I."/>
            <person name="Pacheco R."/>
            <person name="Padilla G."/>
            <person name="Ferreira P."/>
            <person name="Barriuso J."/>
            <person name="Kellner H."/>
            <person name="Castanera R."/>
            <person name="Alfaro M."/>
            <person name="Ramirez L."/>
            <person name="Pisabarro A.G."/>
            <person name="Kuo A."/>
            <person name="Tritt A."/>
            <person name="Lipzen A."/>
            <person name="He G."/>
            <person name="Yan M."/>
            <person name="Ng V."/>
            <person name="Cullen D."/>
            <person name="Martin F."/>
            <person name="Rosso M.-N."/>
            <person name="Henrissat B."/>
            <person name="Hibbett D."/>
            <person name="Martinez A.T."/>
            <person name="Grigoriev I.V."/>
        </authorList>
    </citation>
    <scope>NUCLEOTIDE SEQUENCE</scope>
    <source>
        <strain evidence="12">CIRM-BRFM 674</strain>
    </source>
</reference>
<evidence type="ECO:0000256" key="5">
    <source>
        <dbReference type="ARBA" id="ARBA00022723"/>
    </source>
</evidence>
<dbReference type="InterPro" id="IPR002401">
    <property type="entry name" value="Cyt_P450_E_grp-I"/>
</dbReference>
<dbReference type="InterPro" id="IPR050364">
    <property type="entry name" value="Cytochrome_P450_fung"/>
</dbReference>
<organism evidence="12 13">
    <name type="scientific">Pholiota conissans</name>
    <dbReference type="NCBI Taxonomy" id="109636"/>
    <lineage>
        <taxon>Eukaryota</taxon>
        <taxon>Fungi</taxon>
        <taxon>Dikarya</taxon>
        <taxon>Basidiomycota</taxon>
        <taxon>Agaricomycotina</taxon>
        <taxon>Agaricomycetes</taxon>
        <taxon>Agaricomycetidae</taxon>
        <taxon>Agaricales</taxon>
        <taxon>Agaricineae</taxon>
        <taxon>Strophariaceae</taxon>
        <taxon>Pholiota</taxon>
    </lineage>
</organism>
<evidence type="ECO:0000256" key="1">
    <source>
        <dbReference type="ARBA" id="ARBA00001971"/>
    </source>
</evidence>
<comment type="caution">
    <text evidence="12">The sequence shown here is derived from an EMBL/GenBank/DDBJ whole genome shotgun (WGS) entry which is preliminary data.</text>
</comment>
<comment type="cofactor">
    <cofactor evidence="1 9">
        <name>heme</name>
        <dbReference type="ChEBI" id="CHEBI:30413"/>
    </cofactor>
</comment>